<proteinExistence type="predicted"/>
<keyword evidence="2" id="KW-1185">Reference proteome</keyword>
<dbReference type="AlphaFoldDB" id="A0AAN9QX23"/>
<comment type="caution">
    <text evidence="1">The sequence shown here is derived from an EMBL/GenBank/DDBJ whole genome shotgun (WGS) entry which is preliminary data.</text>
</comment>
<evidence type="ECO:0000313" key="1">
    <source>
        <dbReference type="EMBL" id="KAK7350211.1"/>
    </source>
</evidence>
<reference evidence="1 2" key="1">
    <citation type="submission" date="2024-01" db="EMBL/GenBank/DDBJ databases">
        <title>The genomes of 5 underutilized Papilionoideae crops provide insights into root nodulation and disease resistanc.</title>
        <authorList>
            <person name="Jiang F."/>
        </authorList>
    </citation>
    <scope>NUCLEOTIDE SEQUENCE [LARGE SCALE GENOMIC DNA]</scope>
    <source>
        <strain evidence="1">LVBAO_FW01</strain>
        <tissue evidence="1">Leaves</tissue>
    </source>
</reference>
<evidence type="ECO:0000313" key="2">
    <source>
        <dbReference type="Proteomes" id="UP001367508"/>
    </source>
</evidence>
<gene>
    <name evidence="1" type="ORF">VNO77_08480</name>
</gene>
<sequence>MLTYPFYDPHSPLGYSRAAWSTFGRYPELHLIPIETFDSRIFKIFKAHQIHVQLSDIWQATSLGSLLDRLNPCLCVAPRKNRPHNTILLVSCFVGLAVHPPVRGHPNFVHFIPIDMIHFRTGQLLPLDGQ</sequence>
<organism evidence="1 2">
    <name type="scientific">Canavalia gladiata</name>
    <name type="common">Sword bean</name>
    <name type="synonym">Dolichos gladiatus</name>
    <dbReference type="NCBI Taxonomy" id="3824"/>
    <lineage>
        <taxon>Eukaryota</taxon>
        <taxon>Viridiplantae</taxon>
        <taxon>Streptophyta</taxon>
        <taxon>Embryophyta</taxon>
        <taxon>Tracheophyta</taxon>
        <taxon>Spermatophyta</taxon>
        <taxon>Magnoliopsida</taxon>
        <taxon>eudicotyledons</taxon>
        <taxon>Gunneridae</taxon>
        <taxon>Pentapetalae</taxon>
        <taxon>rosids</taxon>
        <taxon>fabids</taxon>
        <taxon>Fabales</taxon>
        <taxon>Fabaceae</taxon>
        <taxon>Papilionoideae</taxon>
        <taxon>50 kb inversion clade</taxon>
        <taxon>NPAAA clade</taxon>
        <taxon>indigoferoid/millettioid clade</taxon>
        <taxon>Phaseoleae</taxon>
        <taxon>Canavalia</taxon>
    </lineage>
</organism>
<accession>A0AAN9QX23</accession>
<protein>
    <submittedName>
        <fullName evidence="1">Uncharacterized protein</fullName>
    </submittedName>
</protein>
<dbReference type="Proteomes" id="UP001367508">
    <property type="component" value="Unassembled WGS sequence"/>
</dbReference>
<dbReference type="EMBL" id="JAYMYQ010000002">
    <property type="protein sequence ID" value="KAK7350211.1"/>
    <property type="molecule type" value="Genomic_DNA"/>
</dbReference>
<name>A0AAN9QX23_CANGL</name>